<evidence type="ECO:0000256" key="1">
    <source>
        <dbReference type="SAM" id="MobiDB-lite"/>
    </source>
</evidence>
<protein>
    <submittedName>
        <fullName evidence="2">Uncharacterized protein</fullName>
    </submittedName>
</protein>
<comment type="caution">
    <text evidence="2">The sequence shown here is derived from an EMBL/GenBank/DDBJ whole genome shotgun (WGS) entry which is preliminary data.</text>
</comment>
<evidence type="ECO:0000313" key="2">
    <source>
        <dbReference type="EMBL" id="KAL3760283.1"/>
    </source>
</evidence>
<feature type="region of interest" description="Disordered" evidence="1">
    <location>
        <begin position="72"/>
        <end position="104"/>
    </location>
</feature>
<dbReference type="AlphaFoldDB" id="A0ABD3MBI5"/>
<feature type="region of interest" description="Disordered" evidence="1">
    <location>
        <begin position="1"/>
        <end position="51"/>
    </location>
</feature>
<name>A0ABD3MBI5_9STRA</name>
<organism evidence="2 3">
    <name type="scientific">Discostella pseudostelligera</name>
    <dbReference type="NCBI Taxonomy" id="259834"/>
    <lineage>
        <taxon>Eukaryota</taxon>
        <taxon>Sar</taxon>
        <taxon>Stramenopiles</taxon>
        <taxon>Ochrophyta</taxon>
        <taxon>Bacillariophyta</taxon>
        <taxon>Coscinodiscophyceae</taxon>
        <taxon>Thalassiosirophycidae</taxon>
        <taxon>Stephanodiscales</taxon>
        <taxon>Stephanodiscaceae</taxon>
        <taxon>Discostella</taxon>
    </lineage>
</organism>
<evidence type="ECO:0000313" key="3">
    <source>
        <dbReference type="Proteomes" id="UP001530293"/>
    </source>
</evidence>
<feature type="compositionally biased region" description="Polar residues" evidence="1">
    <location>
        <begin position="30"/>
        <end position="44"/>
    </location>
</feature>
<dbReference type="Proteomes" id="UP001530293">
    <property type="component" value="Unassembled WGS sequence"/>
</dbReference>
<sequence>MSENYQEENINITENEELRLPPPPGRSPATRASSLGERSTSNAEQEPEMRSVTIQREHRLQRVDANGRLIAHTKSHPSPTRIVQLKPSSSSPSVAPVNTTINNTTGSARARSWDVDHATLPTRPDDFPLLPTTRIVHGMNAGVISNCISDCLRIRSVKMTLCKSQGNLARCLNTDFCRFNVRLYSTNDGAVLVEVHRLTGDAVSFMRDCRAVFNAAEGKSLQQQSKDEDVPMYLRFPVSQMNFLGSLSLPPPLTTSQDEYAESIKCTSELLSSHMTDSNMLGMESLVIQTDPLKTDKSSAMNVSRRILSPSDEENDGFNLHNHLMSILLCNEDSHVMNAEGHQAGEEASLSQAYHVTKLRNLAMLALSNALELFSSENLLTSTISSDLEWYTSNLIPTLIHDLNMAVSNPHYACYASRCLSTLAKSSVELAHRMKDSGGLDAVKIAEEVGTREFAMLAHDARTCRESLCVGDGME</sequence>
<dbReference type="EMBL" id="JALLBG020000189">
    <property type="protein sequence ID" value="KAL3760283.1"/>
    <property type="molecule type" value="Genomic_DNA"/>
</dbReference>
<proteinExistence type="predicted"/>
<feature type="compositionally biased region" description="Low complexity" evidence="1">
    <location>
        <begin position="1"/>
        <end position="13"/>
    </location>
</feature>
<reference evidence="2 3" key="1">
    <citation type="submission" date="2024-10" db="EMBL/GenBank/DDBJ databases">
        <title>Updated reference genomes for cyclostephanoid diatoms.</title>
        <authorList>
            <person name="Roberts W.R."/>
            <person name="Alverson A.J."/>
        </authorList>
    </citation>
    <scope>NUCLEOTIDE SEQUENCE [LARGE SCALE GENOMIC DNA]</scope>
    <source>
        <strain evidence="2 3">AJA232-27</strain>
    </source>
</reference>
<accession>A0ABD3MBI5</accession>
<gene>
    <name evidence="2" type="ORF">ACHAWU_006281</name>
</gene>
<keyword evidence="3" id="KW-1185">Reference proteome</keyword>